<reference evidence="3 4" key="1">
    <citation type="submission" date="2013-05" db="EMBL/GenBank/DDBJ databases">
        <title>Drechslerella stenobrocha genome reveals carnivorous origination and mechanical trapping mechanism of predatory fungi.</title>
        <authorList>
            <person name="Liu X."/>
            <person name="Zhang W."/>
            <person name="Liu K."/>
        </authorList>
    </citation>
    <scope>NUCLEOTIDE SEQUENCE [LARGE SCALE GENOMIC DNA]</scope>
    <source>
        <strain evidence="3 4">248</strain>
    </source>
</reference>
<evidence type="ECO:0000313" key="4">
    <source>
        <dbReference type="Proteomes" id="UP000024837"/>
    </source>
</evidence>
<feature type="region of interest" description="Disordered" evidence="1">
    <location>
        <begin position="512"/>
        <end position="551"/>
    </location>
</feature>
<organism evidence="3 4">
    <name type="scientific">Drechslerella stenobrocha 248</name>
    <dbReference type="NCBI Taxonomy" id="1043628"/>
    <lineage>
        <taxon>Eukaryota</taxon>
        <taxon>Fungi</taxon>
        <taxon>Dikarya</taxon>
        <taxon>Ascomycota</taxon>
        <taxon>Pezizomycotina</taxon>
        <taxon>Orbiliomycetes</taxon>
        <taxon>Orbiliales</taxon>
        <taxon>Orbiliaceae</taxon>
        <taxon>Drechslerella</taxon>
    </lineage>
</organism>
<dbReference type="EMBL" id="KI966425">
    <property type="protein sequence ID" value="EWC45617.1"/>
    <property type="molecule type" value="Genomic_DNA"/>
</dbReference>
<evidence type="ECO:0000313" key="3">
    <source>
        <dbReference type="EMBL" id="EWC45617.1"/>
    </source>
</evidence>
<feature type="region of interest" description="Disordered" evidence="1">
    <location>
        <begin position="332"/>
        <end position="360"/>
    </location>
</feature>
<name>W7HZH6_9PEZI</name>
<gene>
    <name evidence="3" type="ORF">DRE_05178</name>
</gene>
<feature type="region of interest" description="Disordered" evidence="1">
    <location>
        <begin position="278"/>
        <end position="314"/>
    </location>
</feature>
<feature type="chain" id="PRO_5004895794" evidence="2">
    <location>
        <begin position="23"/>
        <end position="551"/>
    </location>
</feature>
<protein>
    <submittedName>
        <fullName evidence="3">Uncharacterized protein</fullName>
    </submittedName>
</protein>
<dbReference type="HOGENOM" id="CLU_494329_0_0_1"/>
<feature type="compositionally biased region" description="Basic and acidic residues" evidence="1">
    <location>
        <begin position="523"/>
        <end position="532"/>
    </location>
</feature>
<dbReference type="OrthoDB" id="10471548at2759"/>
<evidence type="ECO:0000256" key="1">
    <source>
        <dbReference type="SAM" id="MobiDB-lite"/>
    </source>
</evidence>
<dbReference type="AlphaFoldDB" id="W7HZH6"/>
<feature type="compositionally biased region" description="Polar residues" evidence="1">
    <location>
        <begin position="332"/>
        <end position="348"/>
    </location>
</feature>
<accession>W7HZH6</accession>
<feature type="region of interest" description="Disordered" evidence="1">
    <location>
        <begin position="456"/>
        <end position="498"/>
    </location>
</feature>
<proteinExistence type="predicted"/>
<keyword evidence="4" id="KW-1185">Reference proteome</keyword>
<sequence>MQPPRLLIRCLATLVSITHVTAWWQLSIRNYDALGSQKRQTSARSGLNEILNPATCHESRGGSRDKGQIHDTEAILVFNSPLNRPQAQVIAFYQNNKCNADPFIVVKLSDLGHGLQVINFQALHMRVRPLAFRGVSYDDAQIEPWLSQFQDSENGVWWLHNPLGKYIWVDVVDILRTDNTGLLEELADYHDATAITRSMLQDYAVYRNAAAQLPPRVPVCDPFIGDSRDMDTFRHMSTEFRGALAAQQPLQWRRIYQVRDQMAGHIFDNWVTETGGQGLVAGRGTVEPQADGQEAGEGHSEADNESIVGAKEEGEGVAWGGLKIEVKENQSDLPENITPQNGLLQPSDANPGADGRPSSNHLLLASQQQPQVDNVLGAIMQPVGRRRKAAPQADETIKSPQTNAIDESVREILEASASDWVPPTGFDAEAVADEIEDAMVNQPADEYRISEFSKQLLSGRIDPPPANPAARKRAGRRPTNNRDIADSRGAGGPNSGNLREIADMAEEIAPVIPVFTNQRARRVNRETLHEQGEGNAGDDYEPVIGKDLKID</sequence>
<dbReference type="Proteomes" id="UP000024837">
    <property type="component" value="Unassembled WGS sequence"/>
</dbReference>
<feature type="signal peptide" evidence="2">
    <location>
        <begin position="1"/>
        <end position="22"/>
    </location>
</feature>
<keyword evidence="2" id="KW-0732">Signal</keyword>
<evidence type="ECO:0000256" key="2">
    <source>
        <dbReference type="SAM" id="SignalP"/>
    </source>
</evidence>